<accession>A0A7X0BZH2</accession>
<evidence type="ECO:0000256" key="4">
    <source>
        <dbReference type="PROSITE-ProRule" id="PRU01100"/>
    </source>
</evidence>
<dbReference type="RefSeq" id="WP_185083683.1">
    <property type="nucleotide sequence ID" value="NZ_JACHJB010000001.1"/>
</dbReference>
<feature type="domain" description="GH26" evidence="5">
    <location>
        <begin position="62"/>
        <end position="350"/>
    </location>
</feature>
<keyword evidence="7" id="KW-1185">Reference proteome</keyword>
<dbReference type="InterPro" id="IPR017853">
    <property type="entry name" value="GH"/>
</dbReference>
<evidence type="ECO:0000259" key="5">
    <source>
        <dbReference type="PROSITE" id="PS51764"/>
    </source>
</evidence>
<feature type="active site" description="Nucleophile" evidence="4">
    <location>
        <position position="289"/>
    </location>
</feature>
<sequence>MSAGNAGQPGGARTRRGRLRDRLLAATGVLLLAVAAGCSSDGGGGEGVPVTTTQPSANADCKPTDELVPPCGAYWGMYVAPGDPKVPVVQSIGAMESQLGRKLDVIFSYHDMSDSPNGTFIREDEVELGRDRILLLSWEAKIWGTPERTLLWRDIASGSMDTLIDKQAQRIKSYGKRVMLGFDGEMDRRETSGTAAEYVAAYKHIHDRFDKLGVTNVVWVWAVTGFIEYKDKWKSLYPGHDYVDWISYDPYNFAGCRGAKWTDFEQTVKPTYDWFQANGFADKPIIIGEYSSEVDPKNPSAKADWFRGVPQALKTMPKIKALLQWNAVLDPESPNGCDFRLDGPGVVEAFAEAGRDPYVNQPLPDAQAGGS</sequence>
<name>A0A7X0BZH2_9ACTN</name>
<protein>
    <recommendedName>
        <fullName evidence="5">GH26 domain-containing protein</fullName>
    </recommendedName>
</protein>
<dbReference type="PROSITE" id="PS51764">
    <property type="entry name" value="GH26"/>
    <property type="match status" value="1"/>
</dbReference>
<dbReference type="GO" id="GO:0016985">
    <property type="term" value="F:mannan endo-1,4-beta-mannosidase activity"/>
    <property type="evidence" value="ECO:0007669"/>
    <property type="project" value="InterPro"/>
</dbReference>
<reference evidence="6 7" key="1">
    <citation type="submission" date="2020-08" db="EMBL/GenBank/DDBJ databases">
        <title>Sequencing the genomes of 1000 actinobacteria strains.</title>
        <authorList>
            <person name="Klenk H.-P."/>
        </authorList>
    </citation>
    <scope>NUCLEOTIDE SEQUENCE [LARGE SCALE GENOMIC DNA]</scope>
    <source>
        <strain evidence="6 7">DSM 45913</strain>
    </source>
</reference>
<dbReference type="Gene3D" id="3.20.20.80">
    <property type="entry name" value="Glycosidases"/>
    <property type="match status" value="1"/>
</dbReference>
<evidence type="ECO:0000256" key="3">
    <source>
        <dbReference type="ARBA" id="ARBA00023295"/>
    </source>
</evidence>
<comment type="similarity">
    <text evidence="1 4">Belongs to the glycosyl hydrolase 26 family.</text>
</comment>
<evidence type="ECO:0000313" key="7">
    <source>
        <dbReference type="Proteomes" id="UP000583800"/>
    </source>
</evidence>
<keyword evidence="2 4" id="KW-0378">Hydrolase</keyword>
<keyword evidence="3 4" id="KW-0326">Glycosidase</keyword>
<dbReference type="EMBL" id="JACHJB010000001">
    <property type="protein sequence ID" value="MBB6345792.1"/>
    <property type="molecule type" value="Genomic_DNA"/>
</dbReference>
<proteinExistence type="inferred from homology"/>
<dbReference type="GO" id="GO:0006080">
    <property type="term" value="P:substituted mannan metabolic process"/>
    <property type="evidence" value="ECO:0007669"/>
    <property type="project" value="InterPro"/>
</dbReference>
<dbReference type="PANTHER" id="PTHR40079:SF4">
    <property type="entry name" value="GH26 DOMAIN-CONTAINING PROTEIN-RELATED"/>
    <property type="match status" value="1"/>
</dbReference>
<gene>
    <name evidence="6" type="ORF">FHU36_002301</name>
</gene>
<comment type="caution">
    <text evidence="6">The sequence shown here is derived from an EMBL/GenBank/DDBJ whole genome shotgun (WGS) entry which is preliminary data.</text>
</comment>
<dbReference type="Proteomes" id="UP000583800">
    <property type="component" value="Unassembled WGS sequence"/>
</dbReference>
<evidence type="ECO:0000313" key="6">
    <source>
        <dbReference type="EMBL" id="MBB6345792.1"/>
    </source>
</evidence>
<dbReference type="AlphaFoldDB" id="A0A7X0BZH2"/>
<feature type="active site" description="Proton donor" evidence="4">
    <location>
        <position position="185"/>
    </location>
</feature>
<evidence type="ECO:0000256" key="1">
    <source>
        <dbReference type="ARBA" id="ARBA00007754"/>
    </source>
</evidence>
<dbReference type="SUPFAM" id="SSF51445">
    <property type="entry name" value="(Trans)glycosidases"/>
    <property type="match status" value="1"/>
</dbReference>
<dbReference type="InterPro" id="IPR022790">
    <property type="entry name" value="GH26_dom"/>
</dbReference>
<dbReference type="InterPro" id="IPR000805">
    <property type="entry name" value="Glyco_hydro_26"/>
</dbReference>
<dbReference type="Pfam" id="PF02156">
    <property type="entry name" value="Glyco_hydro_26"/>
    <property type="match status" value="1"/>
</dbReference>
<evidence type="ECO:0000256" key="2">
    <source>
        <dbReference type="ARBA" id="ARBA00022801"/>
    </source>
</evidence>
<dbReference type="PANTHER" id="PTHR40079">
    <property type="entry name" value="MANNAN ENDO-1,4-BETA-MANNOSIDASE E-RELATED"/>
    <property type="match status" value="1"/>
</dbReference>
<organism evidence="6 7">
    <name type="scientific">Nonomuraea muscovyensis</name>
    <dbReference type="NCBI Taxonomy" id="1124761"/>
    <lineage>
        <taxon>Bacteria</taxon>
        <taxon>Bacillati</taxon>
        <taxon>Actinomycetota</taxon>
        <taxon>Actinomycetes</taxon>
        <taxon>Streptosporangiales</taxon>
        <taxon>Streptosporangiaceae</taxon>
        <taxon>Nonomuraea</taxon>
    </lineage>
</organism>